<organism evidence="1 2">
    <name type="scientific">Glycomyces paridis</name>
    <dbReference type="NCBI Taxonomy" id="2126555"/>
    <lineage>
        <taxon>Bacteria</taxon>
        <taxon>Bacillati</taxon>
        <taxon>Actinomycetota</taxon>
        <taxon>Actinomycetes</taxon>
        <taxon>Glycomycetales</taxon>
        <taxon>Glycomycetaceae</taxon>
        <taxon>Glycomyces</taxon>
    </lineage>
</organism>
<dbReference type="AlphaFoldDB" id="A0A4S8PCK8"/>
<protein>
    <submittedName>
        <fullName evidence="1">HNH endonuclease</fullName>
    </submittedName>
</protein>
<evidence type="ECO:0000313" key="2">
    <source>
        <dbReference type="Proteomes" id="UP000305792"/>
    </source>
</evidence>
<comment type="caution">
    <text evidence="1">The sequence shown here is derived from an EMBL/GenBank/DDBJ whole genome shotgun (WGS) entry which is preliminary data.</text>
</comment>
<name>A0A4S8PCK8_9ACTN</name>
<dbReference type="Proteomes" id="UP000305792">
    <property type="component" value="Unassembled WGS sequence"/>
</dbReference>
<sequence>MKKKEKLARRLVRERSGGICEVCGAARATNFQHRKNRSQAGGWSAANGLDVCGSGTTGCHGYIHANPAESYERGWSVHSWDDPAEVPVQTALGWVLLDADGGRTAVAPCAT</sequence>
<dbReference type="RefSeq" id="WP_136531427.1">
    <property type="nucleotide sequence ID" value="NZ_STGX01000016.1"/>
</dbReference>
<accession>A0A4S8PCK8</accession>
<reference evidence="1 2" key="1">
    <citation type="journal article" date="2018" name="Int. J. Syst. Evol. Microbiol.">
        <title>Glycomyces paridis sp. nov., isolated from the medicinal plant Paris polyphylla.</title>
        <authorList>
            <person name="Fang X.M."/>
            <person name="Bai J.L."/>
            <person name="Su J."/>
            <person name="Zhao L.L."/>
            <person name="Liu H.Y."/>
            <person name="Ma B.P."/>
            <person name="Zhang Y.Q."/>
            <person name="Yu L.Y."/>
        </authorList>
    </citation>
    <scope>NUCLEOTIDE SEQUENCE [LARGE SCALE GENOMIC DNA]</scope>
    <source>
        <strain evidence="1 2">CPCC 204357</strain>
    </source>
</reference>
<dbReference type="OrthoDB" id="5124189at2"/>
<proteinExistence type="predicted"/>
<dbReference type="EMBL" id="STGX01000016">
    <property type="protein sequence ID" value="THV25979.1"/>
    <property type="molecule type" value="Genomic_DNA"/>
</dbReference>
<keyword evidence="1" id="KW-0255">Endonuclease</keyword>
<keyword evidence="2" id="KW-1185">Reference proteome</keyword>
<evidence type="ECO:0000313" key="1">
    <source>
        <dbReference type="EMBL" id="THV25979.1"/>
    </source>
</evidence>
<gene>
    <name evidence="1" type="ORF">E9998_19795</name>
</gene>
<keyword evidence="1" id="KW-0378">Hydrolase</keyword>
<dbReference type="GO" id="GO:0004519">
    <property type="term" value="F:endonuclease activity"/>
    <property type="evidence" value="ECO:0007669"/>
    <property type="project" value="UniProtKB-KW"/>
</dbReference>
<keyword evidence="1" id="KW-0540">Nuclease</keyword>